<keyword evidence="1" id="KW-1133">Transmembrane helix</keyword>
<keyword evidence="1" id="KW-0812">Transmembrane</keyword>
<dbReference type="Pfam" id="PF14014">
    <property type="entry name" value="DUF4230"/>
    <property type="match status" value="1"/>
</dbReference>
<dbReference type="AlphaFoldDB" id="A0A7M1QYQ8"/>
<proteinExistence type="predicted"/>
<evidence type="ECO:0000313" key="2">
    <source>
        <dbReference type="EMBL" id="QOR47023.1"/>
    </source>
</evidence>
<protein>
    <submittedName>
        <fullName evidence="2">DUF4230 domain-containing protein</fullName>
    </submittedName>
</protein>
<gene>
    <name evidence="2" type="ORF">INS90_07020</name>
</gene>
<dbReference type="RefSeq" id="WP_197552115.1">
    <property type="nucleotide sequence ID" value="NZ_CP063212.1"/>
</dbReference>
<dbReference type="InterPro" id="IPR025324">
    <property type="entry name" value="DUF4230"/>
</dbReference>
<sequence>MSMQGKSGDMEQLSPGPVFGMGSTDSAARVTPRKRGVLSKLLVAITATALAMIAVFGLVLYWLFSNGFTRSEPAITATTIINHFDEIAELGVAQYNFGGVGKFSAANLQVLGWDVPFTGKSFLVTYEGEVKAGLHDVKDVEVRFNDADKQVALLVPEPQVLSATIDPGSIEQYDQSFNPMNQITVQDIADFLETETARNRQEAASAGLLDQAKERLEHLLTSQLEAMLFGTKYEDYAITLHWRSTK</sequence>
<keyword evidence="1" id="KW-0472">Membrane</keyword>
<feature type="transmembrane region" description="Helical" evidence="1">
    <location>
        <begin position="41"/>
        <end position="64"/>
    </location>
</feature>
<evidence type="ECO:0000256" key="1">
    <source>
        <dbReference type="SAM" id="Phobius"/>
    </source>
</evidence>
<reference evidence="2 3" key="1">
    <citation type="submission" date="2020-10" db="EMBL/GenBank/DDBJ databases">
        <title>Trueperella pecoris sp. nov. isolated from bovine and porcine specimens.</title>
        <authorList>
            <person name="Schoenecker L."/>
            <person name="Schnydrig P."/>
            <person name="Brodard I."/>
            <person name="Thomann A."/>
            <person name="Hemphill A."/>
            <person name="Rodriguez-Campos S."/>
            <person name="Perreten V."/>
            <person name="Jores J."/>
            <person name="Kittl S."/>
        </authorList>
    </citation>
    <scope>NUCLEOTIDE SEQUENCE [LARGE SCALE GENOMIC DNA]</scope>
    <source>
        <strain evidence="2 3">19OD0592</strain>
    </source>
</reference>
<organism evidence="2 3">
    <name type="scientific">Trueperella pecoris</name>
    <dbReference type="NCBI Taxonomy" id="2733571"/>
    <lineage>
        <taxon>Bacteria</taxon>
        <taxon>Bacillati</taxon>
        <taxon>Actinomycetota</taxon>
        <taxon>Actinomycetes</taxon>
        <taxon>Actinomycetales</taxon>
        <taxon>Actinomycetaceae</taxon>
        <taxon>Trueperella</taxon>
    </lineage>
</organism>
<name>A0A7M1QYQ8_9ACTO</name>
<evidence type="ECO:0000313" key="3">
    <source>
        <dbReference type="Proteomes" id="UP000594961"/>
    </source>
</evidence>
<dbReference type="EMBL" id="CP063212">
    <property type="protein sequence ID" value="QOR47023.1"/>
    <property type="molecule type" value="Genomic_DNA"/>
</dbReference>
<dbReference type="Proteomes" id="UP000594961">
    <property type="component" value="Chromosome"/>
</dbReference>
<accession>A0A7M1QYQ8</accession>